<dbReference type="AlphaFoldDB" id="A0A8J4D094"/>
<evidence type="ECO:0000313" key="3">
    <source>
        <dbReference type="Proteomes" id="UP000747110"/>
    </source>
</evidence>
<reference evidence="1" key="1">
    <citation type="journal article" date="2021" name="Proc. Natl. Acad. Sci. U.S.A.">
        <title>Three genomes in the algal genus Volvox reveal the fate of a haploid sex-determining region after a transition to homothallism.</title>
        <authorList>
            <person name="Yamamoto K."/>
            <person name="Hamaji T."/>
            <person name="Kawai-Toyooka H."/>
            <person name="Matsuzaki R."/>
            <person name="Takahashi F."/>
            <person name="Nishimura Y."/>
            <person name="Kawachi M."/>
            <person name="Noguchi H."/>
            <person name="Minakuchi Y."/>
            <person name="Umen J.G."/>
            <person name="Toyoda A."/>
            <person name="Nozaki H."/>
        </authorList>
    </citation>
    <scope>NUCLEOTIDE SEQUENCE</scope>
    <source>
        <strain evidence="2">NIES-3785</strain>
        <strain evidence="1">NIES-3786</strain>
    </source>
</reference>
<dbReference type="Proteomes" id="UP000747110">
    <property type="component" value="Unassembled WGS sequence"/>
</dbReference>
<organism evidence="1 3">
    <name type="scientific">Volvox reticuliferus</name>
    <dbReference type="NCBI Taxonomy" id="1737510"/>
    <lineage>
        <taxon>Eukaryota</taxon>
        <taxon>Viridiplantae</taxon>
        <taxon>Chlorophyta</taxon>
        <taxon>core chlorophytes</taxon>
        <taxon>Chlorophyceae</taxon>
        <taxon>CS clade</taxon>
        <taxon>Chlamydomonadales</taxon>
        <taxon>Volvocaceae</taxon>
        <taxon>Volvox</taxon>
    </lineage>
</organism>
<dbReference type="EMBL" id="BNCP01000056">
    <property type="protein sequence ID" value="GIL90344.1"/>
    <property type="molecule type" value="Genomic_DNA"/>
</dbReference>
<comment type="caution">
    <text evidence="1">The sequence shown here is derived from an EMBL/GenBank/DDBJ whole genome shotgun (WGS) entry which is preliminary data.</text>
</comment>
<dbReference type="Proteomes" id="UP000722791">
    <property type="component" value="Unassembled WGS sequence"/>
</dbReference>
<keyword evidence="3" id="KW-1185">Reference proteome</keyword>
<gene>
    <name evidence="1" type="ORF">Vretifemale_17984</name>
    <name evidence="2" type="ORF">Vretimale_18209</name>
</gene>
<protein>
    <submittedName>
        <fullName evidence="1">Uncharacterized protein</fullName>
    </submittedName>
</protein>
<sequence length="124" mass="13677">MIEVGIGKMVKAVSLSGSVVMPSRETMKPQNSVDSWAKEHLESRTLEGLEDGINMAAMVVEGAGVDEDIVDVNHSAFVAEGSEYVHEGHEGQAGVPVRSKGRTTHSLRRKAVLWMSRSWTRTWW</sequence>
<evidence type="ECO:0000313" key="2">
    <source>
        <dbReference type="EMBL" id="GIM15436.1"/>
    </source>
</evidence>
<evidence type="ECO:0000313" key="1">
    <source>
        <dbReference type="EMBL" id="GIL90344.1"/>
    </source>
</evidence>
<proteinExistence type="predicted"/>
<accession>A0A8J4D094</accession>
<name>A0A8J4D094_9CHLO</name>
<dbReference type="EMBL" id="BNCQ01000065">
    <property type="protein sequence ID" value="GIM15436.1"/>
    <property type="molecule type" value="Genomic_DNA"/>
</dbReference>